<protein>
    <submittedName>
        <fullName evidence="1">Uncharacterized protein</fullName>
    </submittedName>
</protein>
<reference evidence="1" key="1">
    <citation type="submission" date="2019-10" db="EMBL/GenBank/DDBJ databases">
        <authorList>
            <consortium name="DOE Joint Genome Institute"/>
            <person name="Kuo A."/>
            <person name="Miyauchi S."/>
            <person name="Kiss E."/>
            <person name="Drula E."/>
            <person name="Kohler A."/>
            <person name="Sanchez-Garcia M."/>
            <person name="Andreopoulos B."/>
            <person name="Barry K.W."/>
            <person name="Bonito G."/>
            <person name="Buee M."/>
            <person name="Carver A."/>
            <person name="Chen C."/>
            <person name="Cichocki N."/>
            <person name="Clum A."/>
            <person name="Culley D."/>
            <person name="Crous P.W."/>
            <person name="Fauchery L."/>
            <person name="Girlanda M."/>
            <person name="Hayes R."/>
            <person name="Keri Z."/>
            <person name="LaButti K."/>
            <person name="Lipzen A."/>
            <person name="Lombard V."/>
            <person name="Magnuson J."/>
            <person name="Maillard F."/>
            <person name="Morin E."/>
            <person name="Murat C."/>
            <person name="Nolan M."/>
            <person name="Ohm R."/>
            <person name="Pangilinan J."/>
            <person name="Pereira M."/>
            <person name="Perotto S."/>
            <person name="Peter M."/>
            <person name="Riley R."/>
            <person name="Sitrit Y."/>
            <person name="Stielow B."/>
            <person name="Szollosi G."/>
            <person name="Zifcakova L."/>
            <person name="Stursova M."/>
            <person name="Spatafora J.W."/>
            <person name="Tedersoo L."/>
            <person name="Vaario L.-M."/>
            <person name="Yamada A."/>
            <person name="Yan M."/>
            <person name="Wang P."/>
            <person name="Xu J."/>
            <person name="Bruns T."/>
            <person name="Baldrian P."/>
            <person name="Vilgalys R."/>
            <person name="Henrissat B."/>
            <person name="Grigoriev I.V."/>
            <person name="Hibbett D."/>
            <person name="Nagy L.G."/>
            <person name="Martin F.M."/>
        </authorList>
    </citation>
    <scope>NUCLEOTIDE SEQUENCE</scope>
    <source>
        <strain evidence="1">BED1</strain>
    </source>
</reference>
<dbReference type="AlphaFoldDB" id="A0AAD4BMY6"/>
<evidence type="ECO:0000313" key="1">
    <source>
        <dbReference type="EMBL" id="KAF8435464.1"/>
    </source>
</evidence>
<reference evidence="1" key="2">
    <citation type="journal article" date="2020" name="Nat. Commun.">
        <title>Large-scale genome sequencing of mycorrhizal fungi provides insights into the early evolution of symbiotic traits.</title>
        <authorList>
            <person name="Miyauchi S."/>
            <person name="Kiss E."/>
            <person name="Kuo A."/>
            <person name="Drula E."/>
            <person name="Kohler A."/>
            <person name="Sanchez-Garcia M."/>
            <person name="Morin E."/>
            <person name="Andreopoulos B."/>
            <person name="Barry K.W."/>
            <person name="Bonito G."/>
            <person name="Buee M."/>
            <person name="Carver A."/>
            <person name="Chen C."/>
            <person name="Cichocki N."/>
            <person name="Clum A."/>
            <person name="Culley D."/>
            <person name="Crous P.W."/>
            <person name="Fauchery L."/>
            <person name="Girlanda M."/>
            <person name="Hayes R.D."/>
            <person name="Keri Z."/>
            <person name="LaButti K."/>
            <person name="Lipzen A."/>
            <person name="Lombard V."/>
            <person name="Magnuson J."/>
            <person name="Maillard F."/>
            <person name="Murat C."/>
            <person name="Nolan M."/>
            <person name="Ohm R.A."/>
            <person name="Pangilinan J."/>
            <person name="Pereira M.F."/>
            <person name="Perotto S."/>
            <person name="Peter M."/>
            <person name="Pfister S."/>
            <person name="Riley R."/>
            <person name="Sitrit Y."/>
            <person name="Stielow J.B."/>
            <person name="Szollosi G."/>
            <person name="Zifcakova L."/>
            <person name="Stursova M."/>
            <person name="Spatafora J.W."/>
            <person name="Tedersoo L."/>
            <person name="Vaario L.M."/>
            <person name="Yamada A."/>
            <person name="Yan M."/>
            <person name="Wang P."/>
            <person name="Xu J."/>
            <person name="Bruns T."/>
            <person name="Baldrian P."/>
            <person name="Vilgalys R."/>
            <person name="Dunand C."/>
            <person name="Henrissat B."/>
            <person name="Grigoriev I.V."/>
            <person name="Hibbett D."/>
            <person name="Nagy L.G."/>
            <person name="Martin F.M."/>
        </authorList>
    </citation>
    <scope>NUCLEOTIDE SEQUENCE</scope>
    <source>
        <strain evidence="1">BED1</strain>
    </source>
</reference>
<dbReference type="Proteomes" id="UP001194468">
    <property type="component" value="Unassembled WGS sequence"/>
</dbReference>
<name>A0AAD4BMY6_BOLED</name>
<accession>A0AAD4BMY6</accession>
<organism evidence="1 2">
    <name type="scientific">Boletus edulis BED1</name>
    <dbReference type="NCBI Taxonomy" id="1328754"/>
    <lineage>
        <taxon>Eukaryota</taxon>
        <taxon>Fungi</taxon>
        <taxon>Dikarya</taxon>
        <taxon>Basidiomycota</taxon>
        <taxon>Agaricomycotina</taxon>
        <taxon>Agaricomycetes</taxon>
        <taxon>Agaricomycetidae</taxon>
        <taxon>Boletales</taxon>
        <taxon>Boletineae</taxon>
        <taxon>Boletaceae</taxon>
        <taxon>Boletoideae</taxon>
        <taxon>Boletus</taxon>
    </lineage>
</organism>
<evidence type="ECO:0000313" key="2">
    <source>
        <dbReference type="Proteomes" id="UP001194468"/>
    </source>
</evidence>
<proteinExistence type="predicted"/>
<dbReference type="EMBL" id="WHUW01000025">
    <property type="protein sequence ID" value="KAF8435464.1"/>
    <property type="molecule type" value="Genomic_DNA"/>
</dbReference>
<keyword evidence="2" id="KW-1185">Reference proteome</keyword>
<sequence>MTVSISSEQWQLPCNVMHWSFALRRIVFDPFHSPSQLSDLFQTMSLTDLNCAHQWIQAAEERKHSTTVLLALSLSTIGRGISTLQRSLQHIVTQIRRSHGLSRFLLPPLFADIQIAASCGLVIVVNATQYGSVALIVLPDRDPIHVALPITKSRAFETLSLKLRSLTSRAKFGDVMRDILVLLRELWDVVVFPIAKILQAFCPRGSRIRWSPTAEFSLLPLHTAGSFRKGQPMLSNLYISSYTPTLTAFIRARQKRPLDPSIERHRFFLVGQAQDPSQCKLDLVNTELSALLCTPGVN</sequence>
<comment type="caution">
    <text evidence="1">The sequence shown here is derived from an EMBL/GenBank/DDBJ whole genome shotgun (WGS) entry which is preliminary data.</text>
</comment>
<gene>
    <name evidence="1" type="ORF">L210DRAFT_3694803</name>
</gene>